<evidence type="ECO:0000256" key="7">
    <source>
        <dbReference type="SAM" id="Phobius"/>
    </source>
</evidence>
<keyword evidence="7" id="KW-0812">Transmembrane</keyword>
<dbReference type="PROSITE" id="PS50109">
    <property type="entry name" value="HIS_KIN"/>
    <property type="match status" value="1"/>
</dbReference>
<keyword evidence="10" id="KW-1185">Reference proteome</keyword>
<sequence>MQDSIEMAHIYRLFGIAYYDGLKQYELAKDYSLKALKIYENQKKKDYKNIALTKNRLARVDVITYQDLKMAHQYVSQSIKIGKSLKDNQLLGWSFNLRGEINARERQYDSAIFHFEQSIKIFQERKEIVGIAYNQLQIGNVYLQQGNNEKAFSVLQQAMLNSQKANAKEFLKEAYFGLSKVYEKQADYKNAYLYQRQYYQLKDSILNQETTQQLALIQVQYEEERQKTKIALLEKEKLLAQEEKRSYLIIFAGSLFSILVVLFIVIRNNRQRAKTNIILQQKKQEIEKQNRELQQNKEEIEAHNEELRQSKEEIETQRDILTEQNKKLIEAQNTIKQQHKEIKYRNDNLEKEVDERTRELKTTVQNLLKQNQTLEQFSYIISHNLRSPVARIQGLVNVINQEYTSSELRNQLLQHLSYSSLMLDNIIKDLTEILAVRKNLNTNKEYIDIKQLIAEELEKLEKEIQEINPLIEKQIMVISVFSAKVYLQNIFYNLMSNAIKYRHLSRRLHIIIKTSVENNHFCLSVQDNGLGVDTSDTYKIFGMYQRGHTHIEGKGLGLYLVKTQIEAMNGYIEVESTINEGSIFKVYIPL</sequence>
<dbReference type="InterPro" id="IPR011990">
    <property type="entry name" value="TPR-like_helical_dom_sf"/>
</dbReference>
<keyword evidence="4" id="KW-0808">Transferase</keyword>
<keyword evidence="3" id="KW-0597">Phosphoprotein</keyword>
<evidence type="ECO:0000256" key="2">
    <source>
        <dbReference type="ARBA" id="ARBA00012438"/>
    </source>
</evidence>
<dbReference type="InterPro" id="IPR036097">
    <property type="entry name" value="HisK_dim/P_sf"/>
</dbReference>
<dbReference type="InterPro" id="IPR050351">
    <property type="entry name" value="BphY/WalK/GraS-like"/>
</dbReference>
<evidence type="ECO:0000256" key="5">
    <source>
        <dbReference type="ARBA" id="ARBA00022777"/>
    </source>
</evidence>
<dbReference type="GO" id="GO:0000155">
    <property type="term" value="F:phosphorelay sensor kinase activity"/>
    <property type="evidence" value="ECO:0007669"/>
    <property type="project" value="InterPro"/>
</dbReference>
<dbReference type="SUPFAM" id="SSF55874">
    <property type="entry name" value="ATPase domain of HSP90 chaperone/DNA topoisomerase II/histidine kinase"/>
    <property type="match status" value="1"/>
</dbReference>
<dbReference type="InterPro" id="IPR003661">
    <property type="entry name" value="HisK_dim/P_dom"/>
</dbReference>
<name>A0A1I2JKA9_9BACT</name>
<evidence type="ECO:0000313" key="10">
    <source>
        <dbReference type="Proteomes" id="UP000199513"/>
    </source>
</evidence>
<dbReference type="Pfam" id="PF02518">
    <property type="entry name" value="HATPase_c"/>
    <property type="match status" value="1"/>
</dbReference>
<dbReference type="GO" id="GO:0007234">
    <property type="term" value="P:osmosensory signaling via phosphorelay pathway"/>
    <property type="evidence" value="ECO:0007669"/>
    <property type="project" value="TreeGrafter"/>
</dbReference>
<feature type="domain" description="Histidine kinase" evidence="8">
    <location>
        <begin position="380"/>
        <end position="590"/>
    </location>
</feature>
<dbReference type="Gene3D" id="1.25.40.10">
    <property type="entry name" value="Tetratricopeptide repeat domain"/>
    <property type="match status" value="2"/>
</dbReference>
<dbReference type="Gene3D" id="3.30.565.10">
    <property type="entry name" value="Histidine kinase-like ATPase, C-terminal domain"/>
    <property type="match status" value="1"/>
</dbReference>
<protein>
    <recommendedName>
        <fullName evidence="2">histidine kinase</fullName>
        <ecNumber evidence="2">2.7.13.3</ecNumber>
    </recommendedName>
</protein>
<dbReference type="SMART" id="SM00028">
    <property type="entry name" value="TPR"/>
    <property type="match status" value="3"/>
</dbReference>
<evidence type="ECO:0000256" key="6">
    <source>
        <dbReference type="SAM" id="Coils"/>
    </source>
</evidence>
<gene>
    <name evidence="9" type="ORF">SAMN04488541_105317</name>
</gene>
<dbReference type="Gene3D" id="1.10.287.130">
    <property type="match status" value="1"/>
</dbReference>
<proteinExistence type="predicted"/>
<dbReference type="InterPro" id="IPR003594">
    <property type="entry name" value="HATPase_dom"/>
</dbReference>
<evidence type="ECO:0000256" key="1">
    <source>
        <dbReference type="ARBA" id="ARBA00000085"/>
    </source>
</evidence>
<evidence type="ECO:0000259" key="8">
    <source>
        <dbReference type="PROSITE" id="PS50109"/>
    </source>
</evidence>
<feature type="coiled-coil region" evidence="6">
    <location>
        <begin position="272"/>
        <end position="366"/>
    </location>
</feature>
<comment type="catalytic activity">
    <reaction evidence="1">
        <text>ATP + protein L-histidine = ADP + protein N-phospho-L-histidine.</text>
        <dbReference type="EC" id="2.7.13.3"/>
    </reaction>
</comment>
<evidence type="ECO:0000313" key="9">
    <source>
        <dbReference type="EMBL" id="SFF54679.1"/>
    </source>
</evidence>
<feature type="transmembrane region" description="Helical" evidence="7">
    <location>
        <begin position="247"/>
        <end position="266"/>
    </location>
</feature>
<dbReference type="SUPFAM" id="SSF47384">
    <property type="entry name" value="Homodimeric domain of signal transducing histidine kinase"/>
    <property type="match status" value="1"/>
</dbReference>
<dbReference type="EC" id="2.7.13.3" evidence="2"/>
<reference evidence="9 10" key="1">
    <citation type="submission" date="2016-10" db="EMBL/GenBank/DDBJ databases">
        <authorList>
            <person name="de Groot N.N."/>
        </authorList>
    </citation>
    <scope>NUCLEOTIDE SEQUENCE [LARGE SCALE GENOMIC DNA]</scope>
    <source>
        <strain>GEY</strain>
        <strain evidence="10">DSM 9560</strain>
    </source>
</reference>
<dbReference type="InterPro" id="IPR036890">
    <property type="entry name" value="HATPase_C_sf"/>
</dbReference>
<dbReference type="Proteomes" id="UP000199513">
    <property type="component" value="Unassembled WGS sequence"/>
</dbReference>
<dbReference type="InterPro" id="IPR019734">
    <property type="entry name" value="TPR_rpt"/>
</dbReference>
<organism evidence="9 10">
    <name type="scientific">Thermoflexibacter ruber</name>
    <dbReference type="NCBI Taxonomy" id="1003"/>
    <lineage>
        <taxon>Bacteria</taxon>
        <taxon>Pseudomonadati</taxon>
        <taxon>Bacteroidota</taxon>
        <taxon>Cytophagia</taxon>
        <taxon>Cytophagales</taxon>
        <taxon>Thermoflexibacteraceae</taxon>
        <taxon>Thermoflexibacter</taxon>
    </lineage>
</organism>
<keyword evidence="7" id="KW-0472">Membrane</keyword>
<dbReference type="CDD" id="cd00082">
    <property type="entry name" value="HisKA"/>
    <property type="match status" value="1"/>
</dbReference>
<dbReference type="PANTHER" id="PTHR42878:SF15">
    <property type="entry name" value="BACTERIOPHYTOCHROME"/>
    <property type="match status" value="1"/>
</dbReference>
<dbReference type="PRINTS" id="PR00344">
    <property type="entry name" value="BCTRLSENSOR"/>
</dbReference>
<keyword evidence="7" id="KW-1133">Transmembrane helix</keyword>
<dbReference type="PANTHER" id="PTHR42878">
    <property type="entry name" value="TWO-COMPONENT HISTIDINE KINASE"/>
    <property type="match status" value="1"/>
</dbReference>
<accession>A0A1I2JKA9</accession>
<dbReference type="STRING" id="1003.SAMN04488541_105317"/>
<keyword evidence="5" id="KW-0418">Kinase</keyword>
<dbReference type="SMART" id="SM00387">
    <property type="entry name" value="HATPase_c"/>
    <property type="match status" value="1"/>
</dbReference>
<evidence type="ECO:0000256" key="4">
    <source>
        <dbReference type="ARBA" id="ARBA00022679"/>
    </source>
</evidence>
<dbReference type="EMBL" id="FONY01000053">
    <property type="protein sequence ID" value="SFF54679.1"/>
    <property type="molecule type" value="Genomic_DNA"/>
</dbReference>
<feature type="coiled-coil region" evidence="6">
    <location>
        <begin position="207"/>
        <end position="243"/>
    </location>
</feature>
<dbReference type="InterPro" id="IPR004358">
    <property type="entry name" value="Sig_transdc_His_kin-like_C"/>
</dbReference>
<dbReference type="GO" id="GO:0000156">
    <property type="term" value="F:phosphorelay response regulator activity"/>
    <property type="evidence" value="ECO:0007669"/>
    <property type="project" value="TreeGrafter"/>
</dbReference>
<keyword evidence="6" id="KW-0175">Coiled coil</keyword>
<dbReference type="AlphaFoldDB" id="A0A1I2JKA9"/>
<dbReference type="SUPFAM" id="SSF48452">
    <property type="entry name" value="TPR-like"/>
    <property type="match status" value="1"/>
</dbReference>
<evidence type="ECO:0000256" key="3">
    <source>
        <dbReference type="ARBA" id="ARBA00022553"/>
    </source>
</evidence>
<dbReference type="Pfam" id="PF13181">
    <property type="entry name" value="TPR_8"/>
    <property type="match status" value="1"/>
</dbReference>
<dbReference type="GO" id="GO:0030295">
    <property type="term" value="F:protein kinase activator activity"/>
    <property type="evidence" value="ECO:0007669"/>
    <property type="project" value="TreeGrafter"/>
</dbReference>
<dbReference type="InterPro" id="IPR005467">
    <property type="entry name" value="His_kinase_dom"/>
</dbReference>